<gene>
    <name evidence="8" type="ORF">SAMN05216207_102918</name>
</gene>
<evidence type="ECO:0000256" key="1">
    <source>
        <dbReference type="ARBA" id="ARBA00004141"/>
    </source>
</evidence>
<dbReference type="Proteomes" id="UP000199614">
    <property type="component" value="Unassembled WGS sequence"/>
</dbReference>
<dbReference type="GO" id="GO:0140359">
    <property type="term" value="F:ABC-type transporter activity"/>
    <property type="evidence" value="ECO:0007669"/>
    <property type="project" value="InterPro"/>
</dbReference>
<dbReference type="InterPro" id="IPR013525">
    <property type="entry name" value="ABC2_TM"/>
</dbReference>
<sequence length="277" mass="28246">MTTAVDVRGLGSGAAPARWLRVVPDTVTMAGRVLRLARRDPDELLVALLLPVMIMVLFVYVFGGAIEVGTDYLSYATPGVILLCAGYGASNTAIALVQDASTGIMDRFRSMPVADATVLAGHVLASTGKNLVTTTIVLAVAASIGFRSDAGALAWLGAVGVVTAYIVAITCAATLVGVVARTPAAAGGLGFVMLFLPYVSSAFVPPETMPAWLRGIAEHQPVTPVIETVRGLLIGLGSDGAPVGDLGATAAVALAWCAGIGVVSLTAAAWVFARRGR</sequence>
<feature type="transmembrane region" description="Helical" evidence="6">
    <location>
        <begin position="152"/>
        <end position="178"/>
    </location>
</feature>
<evidence type="ECO:0000256" key="6">
    <source>
        <dbReference type="RuleBase" id="RU361157"/>
    </source>
</evidence>
<dbReference type="InterPro" id="IPR000412">
    <property type="entry name" value="ABC_2_transport"/>
</dbReference>
<dbReference type="InterPro" id="IPR051784">
    <property type="entry name" value="Nod_factor_ABC_transporter"/>
</dbReference>
<dbReference type="PROSITE" id="PS51012">
    <property type="entry name" value="ABC_TM2"/>
    <property type="match status" value="1"/>
</dbReference>
<dbReference type="PANTHER" id="PTHR43229">
    <property type="entry name" value="NODULATION PROTEIN J"/>
    <property type="match status" value="1"/>
</dbReference>
<feature type="transmembrane region" description="Helical" evidence="6">
    <location>
        <begin position="246"/>
        <end position="273"/>
    </location>
</feature>
<feature type="transmembrane region" description="Helical" evidence="6">
    <location>
        <begin position="44"/>
        <end position="66"/>
    </location>
</feature>
<evidence type="ECO:0000256" key="4">
    <source>
        <dbReference type="ARBA" id="ARBA00023136"/>
    </source>
</evidence>
<evidence type="ECO:0000256" key="3">
    <source>
        <dbReference type="ARBA" id="ARBA00022989"/>
    </source>
</evidence>
<dbReference type="GO" id="GO:0046677">
    <property type="term" value="P:response to antibiotic"/>
    <property type="evidence" value="ECO:0007669"/>
    <property type="project" value="UniProtKB-KW"/>
</dbReference>
<comment type="subcellular location">
    <subcellularLocation>
        <location evidence="6">Cell membrane</location>
        <topology evidence="6">Multi-pass membrane protein</topology>
    </subcellularLocation>
    <subcellularLocation>
        <location evidence="1">Membrane</location>
        <topology evidence="1">Multi-pass membrane protein</topology>
    </subcellularLocation>
</comment>
<keyword evidence="9" id="KW-1185">Reference proteome</keyword>
<keyword evidence="4 6" id="KW-0472">Membrane</keyword>
<feature type="domain" description="ABC transmembrane type-2" evidence="7">
    <location>
        <begin position="42"/>
        <end position="275"/>
    </location>
</feature>
<evidence type="ECO:0000313" key="8">
    <source>
        <dbReference type="EMBL" id="SFO06475.1"/>
    </source>
</evidence>
<reference evidence="8 9" key="1">
    <citation type="submission" date="2016-10" db="EMBL/GenBank/DDBJ databases">
        <authorList>
            <person name="de Groot N.N."/>
        </authorList>
    </citation>
    <scope>NUCLEOTIDE SEQUENCE [LARGE SCALE GENOMIC DNA]</scope>
    <source>
        <strain evidence="8 9">CGMCC 4.1877</strain>
    </source>
</reference>
<dbReference type="EMBL" id="FOUY01000029">
    <property type="protein sequence ID" value="SFO06475.1"/>
    <property type="molecule type" value="Genomic_DNA"/>
</dbReference>
<dbReference type="Pfam" id="PF01061">
    <property type="entry name" value="ABC2_membrane"/>
    <property type="match status" value="1"/>
</dbReference>
<feature type="transmembrane region" description="Helical" evidence="6">
    <location>
        <begin position="185"/>
        <end position="204"/>
    </location>
</feature>
<dbReference type="PANTHER" id="PTHR43229:SF2">
    <property type="entry name" value="NODULATION PROTEIN J"/>
    <property type="match status" value="1"/>
</dbReference>
<keyword evidence="6" id="KW-1003">Cell membrane</keyword>
<evidence type="ECO:0000256" key="2">
    <source>
        <dbReference type="ARBA" id="ARBA00022692"/>
    </source>
</evidence>
<dbReference type="STRING" id="260086.SAMN05216207_102918"/>
<evidence type="ECO:0000313" key="9">
    <source>
        <dbReference type="Proteomes" id="UP000199614"/>
    </source>
</evidence>
<organism evidence="8 9">
    <name type="scientific">Pseudonocardia ammonioxydans</name>
    <dbReference type="NCBI Taxonomy" id="260086"/>
    <lineage>
        <taxon>Bacteria</taxon>
        <taxon>Bacillati</taxon>
        <taxon>Actinomycetota</taxon>
        <taxon>Actinomycetes</taxon>
        <taxon>Pseudonocardiales</taxon>
        <taxon>Pseudonocardiaceae</taxon>
        <taxon>Pseudonocardia</taxon>
    </lineage>
</organism>
<name>A0A1I5E4M9_PSUAM</name>
<keyword evidence="2 6" id="KW-0812">Transmembrane</keyword>
<proteinExistence type="inferred from homology"/>
<protein>
    <recommendedName>
        <fullName evidence="6">Transport permease protein</fullName>
    </recommendedName>
</protein>
<dbReference type="PIRSF" id="PIRSF006648">
    <property type="entry name" value="DrrB"/>
    <property type="match status" value="1"/>
</dbReference>
<dbReference type="AlphaFoldDB" id="A0A1I5E4M9"/>
<feature type="transmembrane region" description="Helical" evidence="6">
    <location>
        <begin position="72"/>
        <end position="97"/>
    </location>
</feature>
<keyword evidence="5" id="KW-0046">Antibiotic resistance</keyword>
<comment type="similarity">
    <text evidence="6">Belongs to the ABC-2 integral membrane protein family.</text>
</comment>
<keyword evidence="3 6" id="KW-1133">Transmembrane helix</keyword>
<dbReference type="InterPro" id="IPR047817">
    <property type="entry name" value="ABC2_TM_bact-type"/>
</dbReference>
<evidence type="ECO:0000259" key="7">
    <source>
        <dbReference type="PROSITE" id="PS51012"/>
    </source>
</evidence>
<dbReference type="RefSeq" id="WP_177238662.1">
    <property type="nucleotide sequence ID" value="NZ_FOUY01000029.1"/>
</dbReference>
<dbReference type="GO" id="GO:0043190">
    <property type="term" value="C:ATP-binding cassette (ABC) transporter complex"/>
    <property type="evidence" value="ECO:0007669"/>
    <property type="project" value="InterPro"/>
</dbReference>
<accession>A0A1I5E4M9</accession>
<evidence type="ECO:0000256" key="5">
    <source>
        <dbReference type="ARBA" id="ARBA00023251"/>
    </source>
</evidence>
<feature type="transmembrane region" description="Helical" evidence="6">
    <location>
        <begin position="118"/>
        <end position="146"/>
    </location>
</feature>
<keyword evidence="6" id="KW-0813">Transport</keyword>